<feature type="domain" description="DNA2/NAM7 helicase helicase" evidence="1">
    <location>
        <begin position="16"/>
        <end position="70"/>
    </location>
</feature>
<reference evidence="2" key="1">
    <citation type="journal article" date="2014" name="Front. Microbiol.">
        <title>High frequency of phylogenetically diverse reductive dehalogenase-homologous genes in deep subseafloor sedimentary metagenomes.</title>
        <authorList>
            <person name="Kawai M."/>
            <person name="Futagami T."/>
            <person name="Toyoda A."/>
            <person name="Takaki Y."/>
            <person name="Nishi S."/>
            <person name="Hori S."/>
            <person name="Arai W."/>
            <person name="Tsubouchi T."/>
            <person name="Morono Y."/>
            <person name="Uchiyama I."/>
            <person name="Ito T."/>
            <person name="Fujiyama A."/>
            <person name="Inagaki F."/>
            <person name="Takami H."/>
        </authorList>
    </citation>
    <scope>NUCLEOTIDE SEQUENCE</scope>
    <source>
        <strain evidence="2">Expedition CK06-06</strain>
    </source>
</reference>
<organism evidence="2">
    <name type="scientific">marine sediment metagenome</name>
    <dbReference type="NCBI Taxonomy" id="412755"/>
    <lineage>
        <taxon>unclassified sequences</taxon>
        <taxon>metagenomes</taxon>
        <taxon>ecological metagenomes</taxon>
    </lineage>
</organism>
<name>X1BYR9_9ZZZZ</name>
<feature type="non-terminal residue" evidence="2">
    <location>
        <position position="174"/>
    </location>
</feature>
<proteinExistence type="predicted"/>
<dbReference type="InterPro" id="IPR027417">
    <property type="entry name" value="P-loop_NTPase"/>
</dbReference>
<dbReference type="InterPro" id="IPR041677">
    <property type="entry name" value="DNA2/NAM7_AAA_11"/>
</dbReference>
<dbReference type="InterPro" id="IPR045055">
    <property type="entry name" value="DNA2/NAM7-like"/>
</dbReference>
<evidence type="ECO:0000313" key="2">
    <source>
        <dbReference type="EMBL" id="GAG86277.1"/>
    </source>
</evidence>
<accession>X1BYR9</accession>
<dbReference type="AlphaFoldDB" id="X1BYR9"/>
<comment type="caution">
    <text evidence="2">The sequence shown here is derived from an EMBL/GenBank/DDBJ whole genome shotgun (WGS) entry which is preliminary data.</text>
</comment>
<dbReference type="PANTHER" id="PTHR10887">
    <property type="entry name" value="DNA2/NAM7 HELICASE FAMILY"/>
    <property type="match status" value="1"/>
</dbReference>
<feature type="non-terminal residue" evidence="2">
    <location>
        <position position="1"/>
    </location>
</feature>
<gene>
    <name evidence="2" type="ORF">S01H4_28537</name>
</gene>
<dbReference type="EMBL" id="BART01014223">
    <property type="protein sequence ID" value="GAG86277.1"/>
    <property type="molecule type" value="Genomic_DNA"/>
</dbReference>
<dbReference type="SUPFAM" id="SSF52540">
    <property type="entry name" value="P-loop containing nucleoside triphosphate hydrolases"/>
    <property type="match status" value="1"/>
</dbReference>
<dbReference type="PANTHER" id="PTHR10887:SF530">
    <property type="entry name" value="SUPERFAMILY I DNA HELICASES"/>
    <property type="match status" value="1"/>
</dbReference>
<dbReference type="GO" id="GO:0004386">
    <property type="term" value="F:helicase activity"/>
    <property type="evidence" value="ECO:0007669"/>
    <property type="project" value="InterPro"/>
</dbReference>
<evidence type="ECO:0000259" key="1">
    <source>
        <dbReference type="Pfam" id="PF13086"/>
    </source>
</evidence>
<protein>
    <recommendedName>
        <fullName evidence="1">DNA2/NAM7 helicase helicase domain-containing protein</fullName>
    </recommendedName>
</protein>
<sequence length="174" mass="20197">SNLMFILKPCFMMSPLSVAYYIDLDKMKPFDVVIFDEASQIMPEDAVSSLIRAKQAIIVGDSQQLPPTTFFITIDEGIEIDEELEDLTSILDEAAISLPNKYLRWHYRSKDERLIAFSNKRFYENRLVTFPNNQINPENMGIEYVYVKDGIYDRGGSRKNYREAQKVVELVENH</sequence>
<dbReference type="Pfam" id="PF13086">
    <property type="entry name" value="AAA_11"/>
    <property type="match status" value="1"/>
</dbReference>
<dbReference type="Gene3D" id="3.40.50.300">
    <property type="entry name" value="P-loop containing nucleotide triphosphate hydrolases"/>
    <property type="match status" value="1"/>
</dbReference>